<dbReference type="PANTHER" id="PTHR39330:SF1">
    <property type="entry name" value="ETHANOLAMINE AMMONIA-LYASE SMALL SUBUNIT"/>
    <property type="match status" value="1"/>
</dbReference>
<accession>A0A1H8VN28</accession>
<dbReference type="PIRSF" id="PIRSF018982">
    <property type="entry name" value="EutC"/>
    <property type="match status" value="1"/>
</dbReference>
<dbReference type="STRING" id="112903.SAMN04490178_11228"/>
<evidence type="ECO:0000256" key="2">
    <source>
        <dbReference type="ARBA" id="ARBA00023239"/>
    </source>
</evidence>
<dbReference type="GO" id="GO:0006520">
    <property type="term" value="P:amino acid metabolic process"/>
    <property type="evidence" value="ECO:0007669"/>
    <property type="project" value="InterPro"/>
</dbReference>
<evidence type="ECO:0000256" key="1">
    <source>
        <dbReference type="ARBA" id="ARBA00022628"/>
    </source>
</evidence>
<feature type="binding site" evidence="5">
    <location>
        <position position="172"/>
    </location>
    <ligand>
        <name>adenosylcob(III)alamin</name>
        <dbReference type="ChEBI" id="CHEBI:18408"/>
    </ligand>
</feature>
<dbReference type="GO" id="GO:0031471">
    <property type="term" value="C:ethanolamine degradation polyhedral organelle"/>
    <property type="evidence" value="ECO:0007669"/>
    <property type="project" value="UniProtKB-UniRule"/>
</dbReference>
<dbReference type="AlphaFoldDB" id="A0A1H8VN28"/>
<comment type="subunit">
    <text evidence="5">The basic unit is a heterodimer which dimerizes to form tetramers. The heterotetramers trimerize; 6 large subunits form a core ring with 6 small subunits projecting outwards.</text>
</comment>
<dbReference type="Gene3D" id="3.40.50.11240">
    <property type="entry name" value="Ethanolamine ammonia-lyase light chain (EutC)"/>
    <property type="match status" value="1"/>
</dbReference>
<dbReference type="EC" id="4.3.1.7" evidence="5"/>
<dbReference type="GO" id="GO:0031419">
    <property type="term" value="F:cobalamin binding"/>
    <property type="evidence" value="ECO:0007669"/>
    <property type="project" value="UniProtKB-UniRule"/>
</dbReference>
<dbReference type="GO" id="GO:0008851">
    <property type="term" value="F:ethanolamine ammonia-lyase activity"/>
    <property type="evidence" value="ECO:0007669"/>
    <property type="project" value="UniProtKB-UniRule"/>
</dbReference>
<feature type="binding site" evidence="5">
    <location>
        <position position="193"/>
    </location>
    <ligand>
        <name>adenosylcob(III)alamin</name>
        <dbReference type="ChEBI" id="CHEBI:18408"/>
    </ligand>
</feature>
<comment type="pathway">
    <text evidence="5">Amine and polyamine degradation; ethanolamine degradation.</text>
</comment>
<comment type="subcellular location">
    <subcellularLocation>
        <location evidence="5">Bacterial microcompartment</location>
    </subcellularLocation>
</comment>
<sequence length="259" mass="29105">MRRMKQEEIQDIAAIDYTDRVTIDQPYDYEICRRLKKTTNSRICIGRAADRFKTETLLRFRADHAVAVDSVWSDVDEALIDELGFFKVQTLVRDKEEYITRPDLGRLFSEETLQRVKNSCVAAPEVQILVADGLSSHAITANIRDIYPVIVDGLTAEGYRLGTPIFIKYGRVATMDKISQALTAKVTILLIGERPGLATGESMSSYMAYESSPLKPEHQRNVISNIYKKGTPPVEAGAQIVQLACLMMKEKKSGIELKL</sequence>
<keyword evidence="1 5" id="KW-0846">Cobalamin</keyword>
<dbReference type="GO" id="GO:0046336">
    <property type="term" value="P:ethanolamine catabolic process"/>
    <property type="evidence" value="ECO:0007669"/>
    <property type="project" value="UniProtKB-UniRule"/>
</dbReference>
<dbReference type="Pfam" id="PF05985">
    <property type="entry name" value="EutC"/>
    <property type="match status" value="1"/>
</dbReference>
<reference evidence="6 7" key="1">
    <citation type="submission" date="2016-10" db="EMBL/GenBank/DDBJ databases">
        <authorList>
            <person name="de Groot N.N."/>
        </authorList>
    </citation>
    <scope>NUCLEOTIDE SEQUENCE [LARGE SCALE GENOMIC DNA]</scope>
    <source>
        <strain evidence="6 7">DSM 13305</strain>
    </source>
</reference>
<dbReference type="Gene3D" id="1.10.30.40">
    <property type="entry name" value="Ethanolamine ammonia-lyase light chain (EutC), N-terminal domain"/>
    <property type="match status" value="1"/>
</dbReference>
<dbReference type="InterPro" id="IPR042255">
    <property type="entry name" value="EutC_N"/>
</dbReference>
<dbReference type="Proteomes" id="UP000198847">
    <property type="component" value="Unassembled WGS sequence"/>
</dbReference>
<gene>
    <name evidence="5" type="primary">eutC</name>
    <name evidence="6" type="ORF">SAMN04490178_11228</name>
</gene>
<comment type="function">
    <text evidence="5">Catalyzes the deamination of various vicinal amino-alcohols to oxo compounds. Allows this organism to utilize ethanolamine as the sole source of nitrogen and carbon in the presence of external vitamin B12.</text>
</comment>
<evidence type="ECO:0000256" key="3">
    <source>
        <dbReference type="ARBA" id="ARBA00023285"/>
    </source>
</evidence>
<comment type="cofactor">
    <cofactor evidence="5">
        <name>adenosylcob(III)alamin</name>
        <dbReference type="ChEBI" id="CHEBI:18408"/>
    </cofactor>
    <text evidence="5">Binds between the large and small subunits.</text>
</comment>
<comment type="similarity">
    <text evidence="5">Belongs to the EutC family.</text>
</comment>
<keyword evidence="7" id="KW-1185">Reference proteome</keyword>
<dbReference type="InterPro" id="IPR042251">
    <property type="entry name" value="EutC_C"/>
</dbReference>
<dbReference type="UniPathway" id="UPA00560"/>
<protein>
    <recommendedName>
        <fullName evidence="5">Ethanolamine ammonia-lyase small subunit</fullName>
        <shortName evidence="5">EAL small subunit</shortName>
        <ecNumber evidence="5">4.3.1.7</ecNumber>
    </recommendedName>
</protein>
<comment type="catalytic activity">
    <reaction evidence="5">
        <text>ethanolamine = acetaldehyde + NH4(+)</text>
        <dbReference type="Rhea" id="RHEA:15313"/>
        <dbReference type="ChEBI" id="CHEBI:15343"/>
        <dbReference type="ChEBI" id="CHEBI:28938"/>
        <dbReference type="ChEBI" id="CHEBI:57603"/>
        <dbReference type="EC" id="4.3.1.7"/>
    </reaction>
</comment>
<keyword evidence="4 5" id="KW-1283">Bacterial microcompartment</keyword>
<dbReference type="InterPro" id="IPR009246">
    <property type="entry name" value="EutC"/>
</dbReference>
<dbReference type="HAMAP" id="MF_00601">
    <property type="entry name" value="EutC"/>
    <property type="match status" value="1"/>
</dbReference>
<evidence type="ECO:0000313" key="7">
    <source>
        <dbReference type="Proteomes" id="UP000198847"/>
    </source>
</evidence>
<dbReference type="EMBL" id="FODY01000012">
    <property type="protein sequence ID" value="SEP16789.1"/>
    <property type="molecule type" value="Genomic_DNA"/>
</dbReference>
<name>A0A1H8VN28_9FIRM</name>
<keyword evidence="2 5" id="KW-0456">Lyase</keyword>
<dbReference type="PANTHER" id="PTHR39330">
    <property type="entry name" value="ETHANOLAMINE AMMONIA-LYASE LIGHT CHAIN"/>
    <property type="match status" value="1"/>
</dbReference>
<evidence type="ECO:0000313" key="6">
    <source>
        <dbReference type="EMBL" id="SEP16789.1"/>
    </source>
</evidence>
<dbReference type="GO" id="GO:0009350">
    <property type="term" value="C:ethanolamine ammonia-lyase complex"/>
    <property type="evidence" value="ECO:0007669"/>
    <property type="project" value="UniProtKB-UniRule"/>
</dbReference>
<keyword evidence="3 5" id="KW-0170">Cobalt</keyword>
<evidence type="ECO:0000256" key="5">
    <source>
        <dbReference type="HAMAP-Rule" id="MF_00601"/>
    </source>
</evidence>
<evidence type="ECO:0000256" key="4">
    <source>
        <dbReference type="ARBA" id="ARBA00024446"/>
    </source>
</evidence>
<dbReference type="NCBIfam" id="NF003971">
    <property type="entry name" value="PRK05465.1"/>
    <property type="match status" value="1"/>
</dbReference>
<proteinExistence type="inferred from homology"/>
<organism evidence="6 7">
    <name type="scientific">Propionispora vibrioides</name>
    <dbReference type="NCBI Taxonomy" id="112903"/>
    <lineage>
        <taxon>Bacteria</taxon>
        <taxon>Bacillati</taxon>
        <taxon>Bacillota</taxon>
        <taxon>Negativicutes</taxon>
        <taxon>Selenomonadales</taxon>
        <taxon>Sporomusaceae</taxon>
        <taxon>Propionispora</taxon>
    </lineage>
</organism>